<organism evidence="10 11">
    <name type="scientific">Acidilobus saccharovorans (strain DSM 16705 / JCM 18335 / VKM B-2471 / 345-15)</name>
    <dbReference type="NCBI Taxonomy" id="666510"/>
    <lineage>
        <taxon>Archaea</taxon>
        <taxon>Thermoproteota</taxon>
        <taxon>Thermoprotei</taxon>
        <taxon>Acidilobales</taxon>
        <taxon>Acidilobaceae</taxon>
        <taxon>Acidilobus</taxon>
    </lineage>
</organism>
<feature type="transmembrane region" description="Helical" evidence="8">
    <location>
        <begin position="12"/>
        <end position="30"/>
    </location>
</feature>
<evidence type="ECO:0000256" key="7">
    <source>
        <dbReference type="ARBA" id="ARBA00023136"/>
    </source>
</evidence>
<feature type="transmembrane region" description="Helical" evidence="8">
    <location>
        <begin position="330"/>
        <end position="355"/>
    </location>
</feature>
<dbReference type="InParanoid" id="D9PZU5"/>
<evidence type="ECO:0000256" key="6">
    <source>
        <dbReference type="ARBA" id="ARBA00022989"/>
    </source>
</evidence>
<feature type="transmembrane region" description="Helical" evidence="8">
    <location>
        <begin position="290"/>
        <end position="310"/>
    </location>
</feature>
<dbReference type="InterPro" id="IPR000802">
    <property type="entry name" value="Arsenical_pump_ArsB"/>
</dbReference>
<sequence>MRGLILYGHVKELAGGAIIALILGGLMFRSRYFHNLPIWTFMSFAAFIAIVSGLVKPNDVEDYVNWNVILFLIGMFNIGALAEESGLLEYVTYYIVYKVRDRVRLIIVLTIALGVMAAIVVNDAVAAMGSLIIVPLAKVIGVDPELAILMLAFAVTIGSTMTPLGNPQNMLIAVSSGVQAPLSTFVIYLAVPTMVNLAVTGYILAKIYGVKGGPVKLPYRIPEEAIRNRRDAMLAALSLVVIIVALTVNDMLELMRRPAITEIGIIPFTVAAATFILSSDPRETIRRVNWGTILFFIVMFIAMAGVWNSGILTSLFRYLLPGVGSPLNDFIRITASSLLFSQLLSNVPFVELFIIYMQSIGFSGANYMAWLTLAMASTIAGNLTILGAASNVIILESTEARHGVSVSYWKFMIVGALVTLVNVAIYAAYMIPLSMLRI</sequence>
<dbReference type="InterPro" id="IPR004680">
    <property type="entry name" value="Cit_transptr-like_dom"/>
</dbReference>
<evidence type="ECO:0000256" key="3">
    <source>
        <dbReference type="ARBA" id="ARBA00022448"/>
    </source>
</evidence>
<dbReference type="Pfam" id="PF03600">
    <property type="entry name" value="CitMHS"/>
    <property type="match status" value="1"/>
</dbReference>
<dbReference type="GO" id="GO:0015105">
    <property type="term" value="F:arsenite transmembrane transporter activity"/>
    <property type="evidence" value="ECO:0007669"/>
    <property type="project" value="InterPro"/>
</dbReference>
<dbReference type="AlphaFoldDB" id="D9PZU5"/>
<keyword evidence="4" id="KW-1003">Cell membrane</keyword>
<evidence type="ECO:0000313" key="11">
    <source>
        <dbReference type="Proteomes" id="UP000000346"/>
    </source>
</evidence>
<dbReference type="PANTHER" id="PTHR43302:SF5">
    <property type="entry name" value="TRANSPORTER ARSB-RELATED"/>
    <property type="match status" value="1"/>
</dbReference>
<dbReference type="GeneID" id="9498391"/>
<dbReference type="HOGENOM" id="CLU_011920_3_0_2"/>
<keyword evidence="5 8" id="KW-0812">Transmembrane</keyword>
<accession>D9PZU5</accession>
<proteinExistence type="inferred from homology"/>
<dbReference type="STRING" id="666510.ASAC_0175"/>
<feature type="transmembrane region" description="Helical" evidence="8">
    <location>
        <begin position="36"/>
        <end position="55"/>
    </location>
</feature>
<evidence type="ECO:0000256" key="2">
    <source>
        <dbReference type="ARBA" id="ARBA00009843"/>
    </source>
</evidence>
<dbReference type="PANTHER" id="PTHR43302">
    <property type="entry name" value="TRANSPORTER ARSB-RELATED"/>
    <property type="match status" value="1"/>
</dbReference>
<comment type="similarity">
    <text evidence="2">Belongs to the CitM (TC 2.A.11) transporter family.</text>
</comment>
<protein>
    <submittedName>
        <fullName evidence="10">Citrate transporter</fullName>
    </submittedName>
</protein>
<feature type="transmembrane region" description="Helical" evidence="8">
    <location>
        <begin position="64"/>
        <end position="82"/>
    </location>
</feature>
<gene>
    <name evidence="10" type="ordered locus">ASAC_0175</name>
</gene>
<keyword evidence="6 8" id="KW-1133">Transmembrane helix</keyword>
<evidence type="ECO:0000256" key="1">
    <source>
        <dbReference type="ARBA" id="ARBA00004651"/>
    </source>
</evidence>
<keyword evidence="11" id="KW-1185">Reference proteome</keyword>
<dbReference type="PRINTS" id="PR00758">
    <property type="entry name" value="ARSENICPUMP"/>
</dbReference>
<keyword evidence="7 8" id="KW-0472">Membrane</keyword>
<evidence type="ECO:0000256" key="8">
    <source>
        <dbReference type="SAM" id="Phobius"/>
    </source>
</evidence>
<dbReference type="KEGG" id="asc:ASAC_0175"/>
<feature type="transmembrane region" description="Helical" evidence="8">
    <location>
        <begin position="185"/>
        <end position="210"/>
    </location>
</feature>
<dbReference type="FunCoup" id="D9PZU5">
    <property type="interactions" value="8"/>
</dbReference>
<comment type="subcellular location">
    <subcellularLocation>
        <location evidence="1">Cell membrane</location>
        <topology evidence="1">Multi-pass membrane protein</topology>
    </subcellularLocation>
</comment>
<dbReference type="EMBL" id="CP001742">
    <property type="protein sequence ID" value="ADL18583.1"/>
    <property type="molecule type" value="Genomic_DNA"/>
</dbReference>
<evidence type="ECO:0000256" key="4">
    <source>
        <dbReference type="ARBA" id="ARBA00022475"/>
    </source>
</evidence>
<feature type="domain" description="Citrate transporter-like" evidence="9">
    <location>
        <begin position="36"/>
        <end position="380"/>
    </location>
</feature>
<name>D9PZU5_ACIS3</name>
<dbReference type="GO" id="GO:0005886">
    <property type="term" value="C:plasma membrane"/>
    <property type="evidence" value="ECO:0007669"/>
    <property type="project" value="UniProtKB-SubCell"/>
</dbReference>
<feature type="transmembrane region" description="Helical" evidence="8">
    <location>
        <begin position="408"/>
        <end position="429"/>
    </location>
</feature>
<evidence type="ECO:0000256" key="5">
    <source>
        <dbReference type="ARBA" id="ARBA00022692"/>
    </source>
</evidence>
<keyword evidence="3" id="KW-0813">Transport</keyword>
<dbReference type="Proteomes" id="UP000000346">
    <property type="component" value="Chromosome"/>
</dbReference>
<evidence type="ECO:0000259" key="9">
    <source>
        <dbReference type="Pfam" id="PF03600"/>
    </source>
</evidence>
<feature type="transmembrane region" description="Helical" evidence="8">
    <location>
        <begin position="260"/>
        <end position="278"/>
    </location>
</feature>
<evidence type="ECO:0000313" key="10">
    <source>
        <dbReference type="EMBL" id="ADL18583.1"/>
    </source>
</evidence>
<feature type="transmembrane region" description="Helical" evidence="8">
    <location>
        <begin position="102"/>
        <end position="134"/>
    </location>
</feature>
<feature type="transmembrane region" description="Helical" evidence="8">
    <location>
        <begin position="146"/>
        <end position="165"/>
    </location>
</feature>
<reference evidence="10 11" key="1">
    <citation type="journal article" date="2010" name="Appl. Environ. Microbiol.">
        <title>The genome sequence of the crenarchaeon Acidilobus saccharovorans supports a new order, Acidilobales, and suggests an important ecological role in terrestrial acidic hot springs.</title>
        <authorList>
            <person name="Mardanov A.V."/>
            <person name="Svetlitchnyi V.A."/>
            <person name="Beletsky A.V."/>
            <person name="Prokofeva M.I."/>
            <person name="Bonch-Osmolovskaya E.A."/>
            <person name="Ravin N.V."/>
            <person name="Skryabin K.G."/>
        </authorList>
    </citation>
    <scope>NUCLEOTIDE SEQUENCE [LARGE SCALE GENOMIC DNA]</scope>
    <source>
        <strain evidence="11">DSM 16705 / JCM 18335 / VKM B-2471 / 345-15</strain>
    </source>
</reference>
<dbReference type="eggNOG" id="arCOG00238">
    <property type="taxonomic scope" value="Archaea"/>
</dbReference>
<feature type="transmembrane region" description="Helical" evidence="8">
    <location>
        <begin position="231"/>
        <end position="248"/>
    </location>
</feature>
<dbReference type="RefSeq" id="WP_013266095.1">
    <property type="nucleotide sequence ID" value="NC_014374.1"/>
</dbReference>
<feature type="transmembrane region" description="Helical" evidence="8">
    <location>
        <begin position="367"/>
        <end position="388"/>
    </location>
</feature>